<protein>
    <submittedName>
        <fullName evidence="1">Uncharacterized protein</fullName>
    </submittedName>
</protein>
<reference evidence="1 2" key="1">
    <citation type="submission" date="2019-03" db="EMBL/GenBank/DDBJ databases">
        <title>Draft genome sequences of novel Actinobacteria.</title>
        <authorList>
            <person name="Sahin N."/>
            <person name="Ay H."/>
            <person name="Saygin H."/>
        </authorList>
    </citation>
    <scope>NUCLEOTIDE SEQUENCE [LARGE SCALE GENOMIC DNA]</scope>
    <source>
        <strain evidence="1 2">DSM 41900</strain>
    </source>
</reference>
<organism evidence="1 2">
    <name type="scientific">Streptomyces hainanensis</name>
    <dbReference type="NCBI Taxonomy" id="402648"/>
    <lineage>
        <taxon>Bacteria</taxon>
        <taxon>Bacillati</taxon>
        <taxon>Actinomycetota</taxon>
        <taxon>Actinomycetes</taxon>
        <taxon>Kitasatosporales</taxon>
        <taxon>Streptomycetaceae</taxon>
        <taxon>Streptomyces</taxon>
    </lineage>
</organism>
<gene>
    <name evidence="1" type="ORF">E1283_24265</name>
</gene>
<sequence length="272" mass="29751">MTDYEDRLVAMLADLRGNEAITVYDAEEGPLATWLAGPEHALEVIGKVADLALAPSMAGNFHRYGDLSCYWRATEDTTLGGETGLNHLVNACVGWVPHHVSEADWPASERGYRGLVGNVSEVYGPEAEAGAGADDDDDDEEGGLIELVLHGFDGTARTGDGAIAGFRAEDGVVLDASGHPEIWYSVNTSGTLVRLDLSYPEYLETLLLTRGLHGWQYLFADPHDPGFPEYFRLNIGPHLDFIARAFPHDDFSALRARYEAFTRAREEDRPGL</sequence>
<proteinExistence type="predicted"/>
<comment type="caution">
    <text evidence="1">The sequence shown here is derived from an EMBL/GenBank/DDBJ whole genome shotgun (WGS) entry which is preliminary data.</text>
</comment>
<evidence type="ECO:0000313" key="1">
    <source>
        <dbReference type="EMBL" id="TDC70836.1"/>
    </source>
</evidence>
<evidence type="ECO:0000313" key="2">
    <source>
        <dbReference type="Proteomes" id="UP000295345"/>
    </source>
</evidence>
<dbReference type="AlphaFoldDB" id="A0A4R4T4U9"/>
<name>A0A4R4T4U9_9ACTN</name>
<accession>A0A4R4T4U9</accession>
<dbReference type="Proteomes" id="UP000295345">
    <property type="component" value="Unassembled WGS sequence"/>
</dbReference>
<dbReference type="OrthoDB" id="4234970at2"/>
<dbReference type="RefSeq" id="WP_132820263.1">
    <property type="nucleotide sequence ID" value="NZ_SMKI01000296.1"/>
</dbReference>
<dbReference type="EMBL" id="SMKI01000296">
    <property type="protein sequence ID" value="TDC70836.1"/>
    <property type="molecule type" value="Genomic_DNA"/>
</dbReference>
<keyword evidence="2" id="KW-1185">Reference proteome</keyword>